<name>A0ABD7Z7V1_LACZE</name>
<gene>
    <name evidence="4" type="ORF">LACZS2_002296</name>
</gene>
<dbReference type="InterPro" id="IPR052710">
    <property type="entry name" value="CAAX_protease"/>
</dbReference>
<dbReference type="GO" id="GO:0004175">
    <property type="term" value="F:endopeptidase activity"/>
    <property type="evidence" value="ECO:0007669"/>
    <property type="project" value="UniProtKB-ARBA"/>
</dbReference>
<keyword evidence="4" id="KW-0482">Metalloprotease</keyword>
<comment type="similarity">
    <text evidence="1">Belongs to the UPF0177 family.</text>
</comment>
<keyword evidence="5" id="KW-1185">Reference proteome</keyword>
<keyword evidence="2" id="KW-0812">Transmembrane</keyword>
<organism evidence="4 5">
    <name type="scientific">Lacticaseibacillus zeae subsp. silagei</name>
    <dbReference type="NCBI Taxonomy" id="3068307"/>
    <lineage>
        <taxon>Bacteria</taxon>
        <taxon>Bacillati</taxon>
        <taxon>Bacillota</taxon>
        <taxon>Bacilli</taxon>
        <taxon>Lactobacillales</taxon>
        <taxon>Lactobacillaceae</taxon>
        <taxon>Lacticaseibacillus</taxon>
    </lineage>
</organism>
<evidence type="ECO:0000256" key="1">
    <source>
        <dbReference type="ARBA" id="ARBA00009067"/>
    </source>
</evidence>
<keyword evidence="4" id="KW-0645">Protease</keyword>
<evidence type="ECO:0000313" key="5">
    <source>
        <dbReference type="Proteomes" id="UP001229832"/>
    </source>
</evidence>
<reference evidence="4 5" key="1">
    <citation type="submission" date="2023-08" db="EMBL/GenBank/DDBJ databases">
        <authorList>
            <person name="Buchebner-Jance M."/>
        </authorList>
    </citation>
    <scope>NUCLEOTIDE SEQUENCE [LARGE SCALE GENOMIC DNA]</scope>
    <source>
        <strain evidence="4 5">NCIMB 15475</strain>
    </source>
</reference>
<dbReference type="AlphaFoldDB" id="A0ABD7Z7V1"/>
<keyword evidence="2" id="KW-1133">Transmembrane helix</keyword>
<feature type="transmembrane region" description="Helical" evidence="2">
    <location>
        <begin position="102"/>
        <end position="123"/>
    </location>
</feature>
<feature type="transmembrane region" description="Helical" evidence="2">
    <location>
        <begin position="6"/>
        <end position="25"/>
    </location>
</feature>
<dbReference type="EMBL" id="CP132485">
    <property type="protein sequence ID" value="WLV83090.1"/>
    <property type="molecule type" value="Genomic_DNA"/>
</dbReference>
<evidence type="ECO:0000313" key="4">
    <source>
        <dbReference type="EMBL" id="WLV83090.1"/>
    </source>
</evidence>
<dbReference type="EC" id="3.4.-.-" evidence="4"/>
<dbReference type="GO" id="GO:0008237">
    <property type="term" value="F:metallopeptidase activity"/>
    <property type="evidence" value="ECO:0007669"/>
    <property type="project" value="UniProtKB-KW"/>
</dbReference>
<dbReference type="InterPro" id="IPR003675">
    <property type="entry name" value="Rce1/LyrA-like_dom"/>
</dbReference>
<feature type="transmembrane region" description="Helical" evidence="2">
    <location>
        <begin position="217"/>
        <end position="235"/>
    </location>
</feature>
<accession>A0ABD7Z7V1</accession>
<feature type="transmembrane region" description="Helical" evidence="2">
    <location>
        <begin position="242"/>
        <end position="259"/>
    </location>
</feature>
<feature type="transmembrane region" description="Helical" evidence="2">
    <location>
        <begin position="77"/>
        <end position="96"/>
    </location>
</feature>
<feature type="transmembrane region" description="Helical" evidence="2">
    <location>
        <begin position="135"/>
        <end position="156"/>
    </location>
</feature>
<dbReference type="Proteomes" id="UP001229832">
    <property type="component" value="Chromosome"/>
</dbReference>
<sequence length="261" mass="29585">MGSFLVGLACFNLPLIWLVALQRVLQTELRTTASYNIRQLSYGKAFCMWACRRFFIEGEVSLNSRIDYHGAVYSLKFPIYFGVIMPQIALGFIGFIRPNNQIFLVIWYVLTFFYMVVSFKYLTAASYLRPSLSKIFIGLLSGILVLILEVIFAELFPNIQGSQLDPNMTPFIPLFACICGPVWEEVLFRGILNKRIFHGSIFGLVVSSLGFSLLHGYLSPLIILYFLMALIFSFCNRGKTDVSASIVAHIVVNTVVFFLNF</sequence>
<protein>
    <submittedName>
        <fullName evidence="4">CPBP family intramembrane metalloprotease</fullName>
        <ecNumber evidence="4">3.4.-.-</ecNumber>
    </submittedName>
</protein>
<evidence type="ECO:0000256" key="2">
    <source>
        <dbReference type="SAM" id="Phobius"/>
    </source>
</evidence>
<keyword evidence="4" id="KW-0378">Hydrolase</keyword>
<dbReference type="GO" id="GO:0080120">
    <property type="term" value="P:CAAX-box protein maturation"/>
    <property type="evidence" value="ECO:0007669"/>
    <property type="project" value="UniProtKB-ARBA"/>
</dbReference>
<feature type="domain" description="CAAX prenyl protease 2/Lysostaphin resistance protein A-like" evidence="3">
    <location>
        <begin position="170"/>
        <end position="255"/>
    </location>
</feature>
<dbReference type="PANTHER" id="PTHR36435">
    <property type="entry name" value="SLR1288 PROTEIN"/>
    <property type="match status" value="1"/>
</dbReference>
<dbReference type="Pfam" id="PF02517">
    <property type="entry name" value="Rce1-like"/>
    <property type="match status" value="1"/>
</dbReference>
<evidence type="ECO:0000259" key="3">
    <source>
        <dbReference type="Pfam" id="PF02517"/>
    </source>
</evidence>
<keyword evidence="2" id="KW-0472">Membrane</keyword>
<dbReference type="PANTHER" id="PTHR36435:SF1">
    <property type="entry name" value="CAAX AMINO TERMINAL PROTEASE FAMILY PROTEIN"/>
    <property type="match status" value="1"/>
</dbReference>
<proteinExistence type="inferred from homology"/>